<dbReference type="HOGENOM" id="CLU_606895_0_0_1"/>
<comment type="similarity">
    <text evidence="1">Belongs to the terpene synthase family.</text>
</comment>
<proteinExistence type="inferred from homology"/>
<evidence type="ECO:0000313" key="2">
    <source>
        <dbReference type="EMBL" id="CCD51401.1"/>
    </source>
</evidence>
<evidence type="ECO:0000313" key="3">
    <source>
        <dbReference type="Proteomes" id="UP000008177"/>
    </source>
</evidence>
<sequence>MVSKVMEAVQKCQEYPAKNSMHWGDTNYIWVAKLTYGSGLLSPAYCIAAYNEALNLYEDPHSWSPELIELTNVNETTVQRFTKFFSKLPIFSQVSEWAIQVSIIGHQLLPGLNKARHMVFPHKNMAKDSYLEYIPITWTVCNNYSGAFLSNKLLWDVMIVSMLNYQVDEFMETAVHDKFKNDLESAKCMIRRIAVQSKGKFYGKPTPTEFNHSEAVIHADDLETEGINGDDANHDMETILRRAGLRQEFETFIIANLNQIHDNRVLGEYSPLDSQPIEVINFSKPGKTYFDWVHMTSAAHTSCLYSSSYFSCLISSNTSRHENSSTIQQKYLAQDLRRHLAAMCRQYNDFASINRYRLEQNLNSLNFYEFNLCGDTNAEVFSTDNTYADETQRKAALYQMAECERACMSTAFKELSKTLDNYTKTALQVFVDVTDLYGQIYVARDIASRMR</sequence>
<reference evidence="3" key="1">
    <citation type="journal article" date="2011" name="PLoS Genet.">
        <title>Genomic analysis of the necrotrophic fungal pathogens Sclerotinia sclerotiorum and Botrytis cinerea.</title>
        <authorList>
            <person name="Amselem J."/>
            <person name="Cuomo C.A."/>
            <person name="van Kan J.A."/>
            <person name="Viaud M."/>
            <person name="Benito E.P."/>
            <person name="Couloux A."/>
            <person name="Coutinho P.M."/>
            <person name="de Vries R.P."/>
            <person name="Dyer P.S."/>
            <person name="Fillinger S."/>
            <person name="Fournier E."/>
            <person name="Gout L."/>
            <person name="Hahn M."/>
            <person name="Kohn L."/>
            <person name="Lapalu N."/>
            <person name="Plummer K.M."/>
            <person name="Pradier J.M."/>
            <person name="Quevillon E."/>
            <person name="Sharon A."/>
            <person name="Simon A."/>
            <person name="ten Have A."/>
            <person name="Tudzynski B."/>
            <person name="Tudzynski P."/>
            <person name="Wincker P."/>
            <person name="Andrew M."/>
            <person name="Anthouard V."/>
            <person name="Beever R.E."/>
            <person name="Beffa R."/>
            <person name="Benoit I."/>
            <person name="Bouzid O."/>
            <person name="Brault B."/>
            <person name="Chen Z."/>
            <person name="Choquer M."/>
            <person name="Collemare J."/>
            <person name="Cotton P."/>
            <person name="Danchin E.G."/>
            <person name="Da Silva C."/>
            <person name="Gautier A."/>
            <person name="Giraud C."/>
            <person name="Giraud T."/>
            <person name="Gonzalez C."/>
            <person name="Grossetete S."/>
            <person name="Guldener U."/>
            <person name="Henrissat B."/>
            <person name="Howlett B.J."/>
            <person name="Kodira C."/>
            <person name="Kretschmer M."/>
            <person name="Lappartient A."/>
            <person name="Leroch M."/>
            <person name="Levis C."/>
            <person name="Mauceli E."/>
            <person name="Neuveglise C."/>
            <person name="Oeser B."/>
            <person name="Pearson M."/>
            <person name="Poulain J."/>
            <person name="Poussereau N."/>
            <person name="Quesneville H."/>
            <person name="Rascle C."/>
            <person name="Schumacher J."/>
            <person name="Segurens B."/>
            <person name="Sexton A."/>
            <person name="Silva E."/>
            <person name="Sirven C."/>
            <person name="Soanes D.M."/>
            <person name="Talbot N.J."/>
            <person name="Templeton M."/>
            <person name="Yandava C."/>
            <person name="Yarden O."/>
            <person name="Zeng Q."/>
            <person name="Rollins J.A."/>
            <person name="Lebrun M.H."/>
            <person name="Dickman M."/>
        </authorList>
    </citation>
    <scope>NUCLEOTIDE SEQUENCE [LARGE SCALE GENOMIC DNA]</scope>
    <source>
        <strain evidence="3">T4</strain>
    </source>
</reference>
<dbReference type="InParanoid" id="G2YI64"/>
<dbReference type="GO" id="GO:0016102">
    <property type="term" value="P:diterpenoid biosynthetic process"/>
    <property type="evidence" value="ECO:0007669"/>
    <property type="project" value="TreeGrafter"/>
</dbReference>
<accession>G2YI64</accession>
<organism evidence="2 3">
    <name type="scientific">Botryotinia fuckeliana (strain T4)</name>
    <name type="common">Noble rot fungus</name>
    <name type="synonym">Botrytis cinerea</name>
    <dbReference type="NCBI Taxonomy" id="999810"/>
    <lineage>
        <taxon>Eukaryota</taxon>
        <taxon>Fungi</taxon>
        <taxon>Dikarya</taxon>
        <taxon>Ascomycota</taxon>
        <taxon>Pezizomycotina</taxon>
        <taxon>Leotiomycetes</taxon>
        <taxon>Helotiales</taxon>
        <taxon>Sclerotiniaceae</taxon>
        <taxon>Botrytis</taxon>
    </lineage>
</organism>
<evidence type="ECO:0000256" key="1">
    <source>
        <dbReference type="ARBA" id="ARBA00006333"/>
    </source>
</evidence>
<gene>
    <name evidence="2" type="ORF">BofuT4_P017070.1</name>
</gene>
<dbReference type="Proteomes" id="UP000008177">
    <property type="component" value="Unplaced contigs"/>
</dbReference>
<dbReference type="GO" id="GO:0010333">
    <property type="term" value="F:terpene synthase activity"/>
    <property type="evidence" value="ECO:0007669"/>
    <property type="project" value="InterPro"/>
</dbReference>
<dbReference type="OrthoDB" id="3522442at2759"/>
<dbReference type="GO" id="GO:0000287">
    <property type="term" value="F:magnesium ion binding"/>
    <property type="evidence" value="ECO:0007669"/>
    <property type="project" value="TreeGrafter"/>
</dbReference>
<dbReference type="AlphaFoldDB" id="G2YI64"/>
<protein>
    <submittedName>
        <fullName evidence="2">Uncharacterized protein</fullName>
    </submittedName>
</protein>
<name>G2YI64_BOTF4</name>
<dbReference type="PANTHER" id="PTHR31739:SF25">
    <property type="entry name" value="(E,E)-GERANYLLINALOOL SYNTHASE"/>
    <property type="match status" value="1"/>
</dbReference>
<dbReference type="EMBL" id="FQ790337">
    <property type="protein sequence ID" value="CCD51401.1"/>
    <property type="molecule type" value="Genomic_DNA"/>
</dbReference>
<dbReference type="STRING" id="999810.G2YI64"/>
<dbReference type="PANTHER" id="PTHR31739">
    <property type="entry name" value="ENT-COPALYL DIPHOSPHATE SYNTHASE, CHLOROPLASTIC"/>
    <property type="match status" value="1"/>
</dbReference>
<dbReference type="InterPro" id="IPR050148">
    <property type="entry name" value="Terpene_synthase-like"/>
</dbReference>